<sequence length="74" mass="9299">MIYYIFIVKFNLEIKLFFTTKEKIEYFNMLKEEIISLYKDKSMSRKKFRKYIKEFINRMLDNEYIILKKYGLTT</sequence>
<accession>A0A481Z1D0</accession>
<proteinExistence type="predicted"/>
<reference evidence="1" key="1">
    <citation type="journal article" date="2019" name="MBio">
        <title>Virus Genomes from Deep Sea Sediments Expand the Ocean Megavirome and Support Independent Origins of Viral Gigantism.</title>
        <authorList>
            <person name="Backstrom D."/>
            <person name="Yutin N."/>
            <person name="Jorgensen S.L."/>
            <person name="Dharamshi J."/>
            <person name="Homa F."/>
            <person name="Zaremba-Niedwiedzka K."/>
            <person name="Spang A."/>
            <person name="Wolf Y.I."/>
            <person name="Koonin E.V."/>
            <person name="Ettema T.J."/>
        </authorList>
    </citation>
    <scope>NUCLEOTIDE SEQUENCE</scope>
</reference>
<protein>
    <submittedName>
        <fullName evidence="1">Uncharacterized protein</fullName>
    </submittedName>
</protein>
<organism evidence="1">
    <name type="scientific">Mimivirus LCMiAC01</name>
    <dbReference type="NCBI Taxonomy" id="2506608"/>
    <lineage>
        <taxon>Viruses</taxon>
        <taxon>Varidnaviria</taxon>
        <taxon>Bamfordvirae</taxon>
        <taxon>Nucleocytoviricota</taxon>
        <taxon>Megaviricetes</taxon>
        <taxon>Imitervirales</taxon>
        <taxon>Mimiviridae</taxon>
        <taxon>Klosneuvirinae</taxon>
    </lineage>
</organism>
<name>A0A481Z1D0_9VIRU</name>
<evidence type="ECO:0000313" key="1">
    <source>
        <dbReference type="EMBL" id="QBK88885.1"/>
    </source>
</evidence>
<dbReference type="EMBL" id="MK500403">
    <property type="protein sequence ID" value="QBK88885.1"/>
    <property type="molecule type" value="Genomic_DNA"/>
</dbReference>
<gene>
    <name evidence="1" type="ORF">LCMiAC01_05670</name>
</gene>